<dbReference type="AlphaFoldDB" id="A0A401G7A6"/>
<keyword evidence="5" id="KW-1185">Reference proteome</keyword>
<feature type="region of interest" description="Disordered" evidence="2">
    <location>
        <begin position="359"/>
        <end position="384"/>
    </location>
</feature>
<dbReference type="GO" id="GO:0004525">
    <property type="term" value="F:ribonuclease III activity"/>
    <property type="evidence" value="ECO:0007669"/>
    <property type="project" value="InterPro"/>
</dbReference>
<evidence type="ECO:0000313" key="5">
    <source>
        <dbReference type="Proteomes" id="UP000287166"/>
    </source>
</evidence>
<dbReference type="SMART" id="SM00535">
    <property type="entry name" value="RIBOc"/>
    <property type="match status" value="1"/>
</dbReference>
<protein>
    <recommendedName>
        <fullName evidence="3">RNase III domain-containing protein</fullName>
    </recommendedName>
</protein>
<proteinExistence type="predicted"/>
<evidence type="ECO:0000256" key="1">
    <source>
        <dbReference type="ARBA" id="ARBA00022801"/>
    </source>
</evidence>
<dbReference type="SUPFAM" id="SSF69065">
    <property type="entry name" value="RNase III domain-like"/>
    <property type="match status" value="1"/>
</dbReference>
<dbReference type="PANTHER" id="PTHR14950:SF37">
    <property type="entry name" value="ENDORIBONUCLEASE DICER"/>
    <property type="match status" value="1"/>
</dbReference>
<evidence type="ECO:0000259" key="3">
    <source>
        <dbReference type="PROSITE" id="PS50142"/>
    </source>
</evidence>
<dbReference type="Proteomes" id="UP000287166">
    <property type="component" value="Unassembled WGS sequence"/>
</dbReference>
<dbReference type="InterPro" id="IPR000999">
    <property type="entry name" value="RNase_III_dom"/>
</dbReference>
<evidence type="ECO:0000256" key="2">
    <source>
        <dbReference type="SAM" id="MobiDB-lite"/>
    </source>
</evidence>
<dbReference type="RefSeq" id="XP_027608942.1">
    <property type="nucleotide sequence ID" value="XM_027753141.1"/>
</dbReference>
<dbReference type="PANTHER" id="PTHR14950">
    <property type="entry name" value="DICER-RELATED"/>
    <property type="match status" value="1"/>
</dbReference>
<organism evidence="4 5">
    <name type="scientific">Sparassis crispa</name>
    <dbReference type="NCBI Taxonomy" id="139825"/>
    <lineage>
        <taxon>Eukaryota</taxon>
        <taxon>Fungi</taxon>
        <taxon>Dikarya</taxon>
        <taxon>Basidiomycota</taxon>
        <taxon>Agaricomycotina</taxon>
        <taxon>Agaricomycetes</taxon>
        <taxon>Polyporales</taxon>
        <taxon>Sparassidaceae</taxon>
        <taxon>Sparassis</taxon>
    </lineage>
</organism>
<keyword evidence="1" id="KW-0378">Hydrolase</keyword>
<dbReference type="CDD" id="cd00593">
    <property type="entry name" value="RIBOc"/>
    <property type="match status" value="1"/>
</dbReference>
<dbReference type="EMBL" id="BFAD01000001">
    <property type="protein sequence ID" value="GBE78029.1"/>
    <property type="molecule type" value="Genomic_DNA"/>
</dbReference>
<dbReference type="GeneID" id="38774946"/>
<evidence type="ECO:0000313" key="4">
    <source>
        <dbReference type="EMBL" id="GBE78029.1"/>
    </source>
</evidence>
<dbReference type="Pfam" id="PF00636">
    <property type="entry name" value="Ribonuclease_3"/>
    <property type="match status" value="1"/>
</dbReference>
<dbReference type="STRING" id="139825.A0A401G7A6"/>
<dbReference type="PROSITE" id="PS50142">
    <property type="entry name" value="RNASE_3_2"/>
    <property type="match status" value="1"/>
</dbReference>
<accession>A0A401G7A6</accession>
<dbReference type="InParanoid" id="A0A401G7A6"/>
<comment type="caution">
    <text evidence="4">The sequence shown here is derived from an EMBL/GenBank/DDBJ whole genome shotgun (WGS) entry which is preliminary data.</text>
</comment>
<sequence>MKSSLHPTIQDSILQAIRHPQFNASLPPLSDDTWARLLSPSSQARAENERLEFLGDALMYATIGRQLYGQIPDGSPHLYTALRAALHSNATFSHLAERLDILAVNSSVLEALTYRTFGEGTSAPSKSRTQIKATADLFETLIGAYYLDRGFEALCDWVRNLYTPLIVTAKETFYKWQTATGRMKRLRRSPISDRVAKRFRGNNILEEEKKSIRINHGFIPSVYTSVSSSDVMSVGVSSNAILIPNAANSSTPIIVGGLSGLSGSSGQTRHTKSAFKPVVIDLTASPDSNDDERCVSAKTPVRSRISLPLPRRRLPSGNHTALPTVVRRDPPKYVVIDSDDPDGSTSSADEYMLERMLIVDDTDGEGSRLTDEESDMTTDNAKGT</sequence>
<reference evidence="4 5" key="1">
    <citation type="journal article" date="2018" name="Sci. Rep.">
        <title>Genome sequence of the cauliflower mushroom Sparassis crispa (Hanabiratake) and its association with beneficial usage.</title>
        <authorList>
            <person name="Kiyama R."/>
            <person name="Furutani Y."/>
            <person name="Kawaguchi K."/>
            <person name="Nakanishi T."/>
        </authorList>
    </citation>
    <scope>NUCLEOTIDE SEQUENCE [LARGE SCALE GENOMIC DNA]</scope>
</reference>
<name>A0A401G7A6_9APHY</name>
<dbReference type="InterPro" id="IPR036389">
    <property type="entry name" value="RNase_III_sf"/>
</dbReference>
<gene>
    <name evidence="4" type="ORF">SCP_0109110</name>
</gene>
<dbReference type="GO" id="GO:0006396">
    <property type="term" value="P:RNA processing"/>
    <property type="evidence" value="ECO:0007669"/>
    <property type="project" value="InterPro"/>
</dbReference>
<dbReference type="PROSITE" id="PS00517">
    <property type="entry name" value="RNASE_3_1"/>
    <property type="match status" value="1"/>
</dbReference>
<dbReference type="OrthoDB" id="416741at2759"/>
<feature type="domain" description="RNase III" evidence="3">
    <location>
        <begin position="38"/>
        <end position="150"/>
    </location>
</feature>
<dbReference type="Gene3D" id="1.10.1520.10">
    <property type="entry name" value="Ribonuclease III domain"/>
    <property type="match status" value="1"/>
</dbReference>